<name>A0A816J047_BRANA</name>
<protein>
    <submittedName>
        <fullName evidence="1">(rape) hypothetical protein</fullName>
    </submittedName>
</protein>
<dbReference type="Proteomes" id="UP001295469">
    <property type="component" value="Chromosome C09"/>
</dbReference>
<gene>
    <name evidence="1" type="ORF">DARMORV10_C09P26560.1</name>
</gene>
<proteinExistence type="predicted"/>
<reference evidence="1" key="1">
    <citation type="submission" date="2021-01" db="EMBL/GenBank/DDBJ databases">
        <authorList>
            <consortium name="Genoscope - CEA"/>
            <person name="William W."/>
        </authorList>
    </citation>
    <scope>NUCLEOTIDE SEQUENCE</scope>
</reference>
<sequence length="72" mass="8712">MKTLTCMRKSTSSRRRQDLGCHSPRRRLCTKTPPWWPENRRVGRDGQLRFGCNRFKLNFFLKKLVSLLVFWL</sequence>
<dbReference type="EMBL" id="HG994373">
    <property type="protein sequence ID" value="CAF1731530.1"/>
    <property type="molecule type" value="Genomic_DNA"/>
</dbReference>
<dbReference type="AlphaFoldDB" id="A0A816J047"/>
<accession>A0A816J047</accession>
<organism evidence="1">
    <name type="scientific">Brassica napus</name>
    <name type="common">Rape</name>
    <dbReference type="NCBI Taxonomy" id="3708"/>
    <lineage>
        <taxon>Eukaryota</taxon>
        <taxon>Viridiplantae</taxon>
        <taxon>Streptophyta</taxon>
        <taxon>Embryophyta</taxon>
        <taxon>Tracheophyta</taxon>
        <taxon>Spermatophyta</taxon>
        <taxon>Magnoliopsida</taxon>
        <taxon>eudicotyledons</taxon>
        <taxon>Gunneridae</taxon>
        <taxon>Pentapetalae</taxon>
        <taxon>rosids</taxon>
        <taxon>malvids</taxon>
        <taxon>Brassicales</taxon>
        <taxon>Brassicaceae</taxon>
        <taxon>Brassiceae</taxon>
        <taxon>Brassica</taxon>
    </lineage>
</organism>
<evidence type="ECO:0000313" key="1">
    <source>
        <dbReference type="EMBL" id="CAF1731530.1"/>
    </source>
</evidence>